<dbReference type="Pfam" id="PF07282">
    <property type="entry name" value="Cas12f1-like_TNB"/>
    <property type="match status" value="1"/>
</dbReference>
<dbReference type="GeneID" id="1466117"/>
<protein>
    <submittedName>
        <fullName evidence="3">Transposase</fullName>
    </submittedName>
</protein>
<dbReference type="RefSeq" id="WP_011009450.1">
    <property type="nucleotide sequence ID" value="NZ_DUJP01000016.1"/>
</dbReference>
<dbReference type="InterPro" id="IPR010095">
    <property type="entry name" value="Cas12f1-like_TNB"/>
</dbReference>
<evidence type="ECO:0000256" key="1">
    <source>
        <dbReference type="ARBA" id="ARBA00023125"/>
    </source>
</evidence>
<reference evidence="3" key="1">
    <citation type="journal article" date="2020" name="bioRxiv">
        <title>A rank-normalized archaeal taxonomy based on genome phylogeny resolves widespread incomplete and uneven classifications.</title>
        <authorList>
            <person name="Rinke C."/>
            <person name="Chuvochina M."/>
            <person name="Mussig A.J."/>
            <person name="Chaumeil P.-A."/>
            <person name="Waite D.W."/>
            <person name="Whitman W.B."/>
            <person name="Parks D.H."/>
            <person name="Hugenholtz P."/>
        </authorList>
    </citation>
    <scope>NUCLEOTIDE SEQUENCE</scope>
    <source>
        <strain evidence="3">UBA8839</strain>
    </source>
</reference>
<dbReference type="Proteomes" id="UP000651120">
    <property type="component" value="Unassembled WGS sequence"/>
</dbReference>
<evidence type="ECO:0000313" key="3">
    <source>
        <dbReference type="EMBL" id="HII46613.1"/>
    </source>
</evidence>
<name>A0A832SRT4_9CREN</name>
<dbReference type="AlphaFoldDB" id="A0A832SRT4"/>
<keyword evidence="1" id="KW-0238">DNA-binding</keyword>
<evidence type="ECO:0000313" key="4">
    <source>
        <dbReference type="Proteomes" id="UP000651120"/>
    </source>
</evidence>
<accession>A0A832SRT4</accession>
<dbReference type="GO" id="GO:0003677">
    <property type="term" value="F:DNA binding"/>
    <property type="evidence" value="ECO:0007669"/>
    <property type="project" value="UniProtKB-KW"/>
</dbReference>
<dbReference type="OMA" id="ETEPYQP"/>
<organism evidence="3 4">
    <name type="scientific">Pyrobaculum aerophilum</name>
    <dbReference type="NCBI Taxonomy" id="13773"/>
    <lineage>
        <taxon>Archaea</taxon>
        <taxon>Thermoproteota</taxon>
        <taxon>Thermoprotei</taxon>
        <taxon>Thermoproteales</taxon>
        <taxon>Thermoproteaceae</taxon>
        <taxon>Pyrobaculum</taxon>
    </lineage>
</organism>
<comment type="caution">
    <text evidence="3">The sequence shown here is derived from an EMBL/GenBank/DDBJ whole genome shotgun (WGS) entry which is preliminary data.</text>
</comment>
<sequence>MMAYRTVLIRRKVEEIPSEKLVEFLGAQGGINKRVALRGDQFSVDLQGGEIRIGQGEGAIVIRLRRAEVRGILQRLKEGGRLEEAYAWVGPTGRSDLFTFNVALVFAKETEPYQPTRLTAVDVIALHNGVVWATVDGERVLQKGVYRPDLGKIGRIQREISRLEALCASGEEDHCERVAALRRRVKNILRQFEDETAKKLVMEARRNKAVIVVSVPDPRQVSDRGIRLNAERLRRRIRELASWYGVPYREDRLYSAVCPRCGIEMGELSDRKLRCQQCGFEAPREKVLALWAQRRFSELI</sequence>
<dbReference type="EMBL" id="DUJP01000016">
    <property type="protein sequence ID" value="HII46613.1"/>
    <property type="molecule type" value="Genomic_DNA"/>
</dbReference>
<feature type="domain" description="Cas12f1-like TNB" evidence="2">
    <location>
        <begin position="232"/>
        <end position="285"/>
    </location>
</feature>
<gene>
    <name evidence="3" type="ORF">HA333_03945</name>
</gene>
<dbReference type="SUPFAM" id="SSF51998">
    <property type="entry name" value="PFL-like glycyl radical enzymes"/>
    <property type="match status" value="1"/>
</dbReference>
<proteinExistence type="predicted"/>
<evidence type="ECO:0000259" key="2">
    <source>
        <dbReference type="Pfam" id="PF07282"/>
    </source>
</evidence>